<protein>
    <recommendedName>
        <fullName evidence="4">Lipoprotein</fullName>
    </recommendedName>
</protein>
<proteinExistence type="predicted"/>
<dbReference type="RefSeq" id="WP_014660146.1">
    <property type="nucleotide sequence ID" value="NC_017735.1"/>
</dbReference>
<evidence type="ECO:0000256" key="1">
    <source>
        <dbReference type="SAM" id="SignalP"/>
    </source>
</evidence>
<dbReference type="KEGG" id="hcm:HCD_08520"/>
<keyword evidence="1" id="KW-0732">Signal</keyword>
<feature type="chain" id="PRO_5003625777" description="Lipoprotein" evidence="1">
    <location>
        <begin position="28"/>
        <end position="179"/>
    </location>
</feature>
<evidence type="ECO:0000313" key="2">
    <source>
        <dbReference type="EMBL" id="AFI06686.1"/>
    </source>
</evidence>
<dbReference type="Proteomes" id="UP000005013">
    <property type="component" value="Chromosome"/>
</dbReference>
<feature type="signal peptide" evidence="1">
    <location>
        <begin position="1"/>
        <end position="27"/>
    </location>
</feature>
<dbReference type="PATRIC" id="fig|1163745.3.peg.1810"/>
<evidence type="ECO:0008006" key="4">
    <source>
        <dbReference type="Google" id="ProtNLM"/>
    </source>
</evidence>
<dbReference type="EMBL" id="CP003481">
    <property type="protein sequence ID" value="AFI06686.1"/>
    <property type="molecule type" value="Genomic_DNA"/>
</dbReference>
<sequence>MFLARFYTKKFLKMLFACTLISNLVTAKKLENKDFEIQKNEVSKSIDQTLKAHFQTYQTELKITSKYPSIRPVEIYSTQINLGKCEGYQPSFENNNEKFEKVYNQNPGITLERLVAGQKARTEDKNKSIAILRSRMLSKDEWIYGHFKIVTPCAIKEIKKVVLWGLFENEPFKIEHDFK</sequence>
<evidence type="ECO:0000313" key="3">
    <source>
        <dbReference type="Proteomes" id="UP000005013"/>
    </source>
</evidence>
<dbReference type="OrthoDB" id="5324004at2"/>
<reference evidence="2 3" key="1">
    <citation type="journal article" date="2013" name="PLoS ONE">
        <title>Sequence Divergence and Conservation in Genomes ofHelicobacter cetorum Strains from a Dolphin and a Whale.</title>
        <authorList>
            <person name="Kersulyte D."/>
            <person name="Rossi M."/>
            <person name="Berg D.E."/>
        </authorList>
    </citation>
    <scope>NUCLEOTIDE SEQUENCE [LARGE SCALE GENOMIC DNA]</scope>
    <source>
        <strain evidence="2 3">MIT 99-5656</strain>
    </source>
</reference>
<organism evidence="2 3">
    <name type="scientific">Helicobacter cetorum (strain ATCC BAA-540 / CCUG 52418 / MIT 99-5656)</name>
    <dbReference type="NCBI Taxonomy" id="1163745"/>
    <lineage>
        <taxon>Bacteria</taxon>
        <taxon>Pseudomonadati</taxon>
        <taxon>Campylobacterota</taxon>
        <taxon>Epsilonproteobacteria</taxon>
        <taxon>Campylobacterales</taxon>
        <taxon>Helicobacteraceae</taxon>
        <taxon>Helicobacter</taxon>
    </lineage>
</organism>
<accession>I0EUR7</accession>
<gene>
    <name evidence="2" type="ordered locus">HCD_08520</name>
</gene>
<keyword evidence="3" id="KW-1185">Reference proteome</keyword>
<dbReference type="AlphaFoldDB" id="I0EUR7"/>
<name>I0EUR7_HELCM</name>
<dbReference type="HOGENOM" id="CLU_1501522_0_0_7"/>